<sequence length="940" mass="107349">MIDCLLNSSSCSGENICDYIVLPSGSRIQLYPEMNSNYKEDEEFPGIEFVKVEPNDFDDDVVHDMEIEDPKDIKRIFKSSPKLLYVSADAKSDMYEEPETPQGAHKEIMSPIQQDTVEYLEEALLLPDTAPTIDHRIAKNNVNIEDCETSCNEEILRIVRSMSKVLNKMANIGMPVDYGRYVNQHLKLYDDEIRQKTVKSILELIMAADEEMSKKYPDRSPEMPPELGMLRTQLQSSLITATGINRLYRKVQFRPETAMDLNQHGTVTAPKNLNLKKRSSRKPMFSRNTTSDTDRERIVKAYLNGSSGKLISEMLNIKLFTVYNILKKYRDTGKVHADSRGGNHKKLLSKEAGNSIRNWLEEDSTLSLKQLAIKVWETYHLRVSTTTVAREVKALRKTLQRRKLIQEAKKWKDFAPTTEMDESQSSDNFVAVNGDDARLIKEECPSLGDVSEQRSDDFDLGDTTNTDDWEETVESYKAEVMPAEENNTNDLEKPELEKSTENHLQSDEVSATIKKEPLDEDNGHIKEPRLDTSQQNWDCSSNDPLKLESETGDADETSQDPFFMVEALDIKAEDEEMEDNGDGGVNSAVRSNEEATVAGPSQQAPRAKLKTTSDEDRQRIVSAYLSGTVPKVISRMFYVNLSTVYNILKNYKKTAHVEAKKRGGNNPKLLSVDAIASIQKWIEDDCTISLKKLADKLYCQYQIRASVSTIAREIKGFNYTIKRLQQIPECRNTEKIVVERKEYAKNLYNLLDQFSDNSMVFVGEVRFHVSMRTSSRRSAPDAAALTVVPNIRSRIIIIICAMNMQGILHYSVHHQAINRESFKDFVLQLKCELRSNHLHRSVIIMDDTVFDKCAEIIEAMDDEQDHVVHLPQFSPFLNPIENLFGKWVNMVKLMNPQNEKDLIEGIVKGPTTVTAEDCEEYIRNMWSYASRCLRREEIHD</sequence>
<evidence type="ECO:0000256" key="3">
    <source>
        <dbReference type="SAM" id="MobiDB-lite"/>
    </source>
</evidence>
<dbReference type="VEuPathDB" id="VectorBase:ACUA025190"/>
<reference evidence="5" key="2">
    <citation type="submission" date="2020-05" db="UniProtKB">
        <authorList>
            <consortium name="EnsemblMetazoa"/>
        </authorList>
    </citation>
    <scope>IDENTIFICATION</scope>
    <source>
        <strain evidence="5">A-37</strain>
    </source>
</reference>
<dbReference type="AlphaFoldDB" id="A0A182MSG7"/>
<evidence type="ECO:0000313" key="6">
    <source>
        <dbReference type="Proteomes" id="UP000075883"/>
    </source>
</evidence>
<dbReference type="InterPro" id="IPR038717">
    <property type="entry name" value="Tc1-like_DDE_dom"/>
</dbReference>
<dbReference type="STRING" id="139723.A0A182MSG7"/>
<dbReference type="EMBL" id="AXCM01009289">
    <property type="status" value="NOT_ANNOTATED_CDS"/>
    <property type="molecule type" value="Genomic_DNA"/>
</dbReference>
<feature type="domain" description="Paired" evidence="4">
    <location>
        <begin position="595"/>
        <end position="717"/>
    </location>
</feature>
<dbReference type="InterPro" id="IPR009057">
    <property type="entry name" value="Homeodomain-like_sf"/>
</dbReference>
<comment type="subcellular location">
    <subcellularLocation>
        <location evidence="1">Nucleus</location>
    </subcellularLocation>
</comment>
<keyword evidence="2" id="KW-0563">Paired box</keyword>
<keyword evidence="6" id="KW-1185">Reference proteome</keyword>
<reference evidence="6" key="1">
    <citation type="submission" date="2013-09" db="EMBL/GenBank/DDBJ databases">
        <title>The Genome Sequence of Anopheles culicifacies species A.</title>
        <authorList>
            <consortium name="The Broad Institute Genomics Platform"/>
            <person name="Neafsey D.E."/>
            <person name="Besansky N."/>
            <person name="Howell P."/>
            <person name="Walton C."/>
            <person name="Young S.K."/>
            <person name="Zeng Q."/>
            <person name="Gargeya S."/>
            <person name="Fitzgerald M."/>
            <person name="Haas B."/>
            <person name="Abouelleil A."/>
            <person name="Allen A.W."/>
            <person name="Alvarado L."/>
            <person name="Arachchi H.M."/>
            <person name="Berlin A.M."/>
            <person name="Chapman S.B."/>
            <person name="Gainer-Dewar J."/>
            <person name="Goldberg J."/>
            <person name="Griggs A."/>
            <person name="Gujja S."/>
            <person name="Hansen M."/>
            <person name="Howarth C."/>
            <person name="Imamovic A."/>
            <person name="Ireland A."/>
            <person name="Larimer J."/>
            <person name="McCowan C."/>
            <person name="Murphy C."/>
            <person name="Pearson M."/>
            <person name="Poon T.W."/>
            <person name="Priest M."/>
            <person name="Roberts A."/>
            <person name="Saif S."/>
            <person name="Shea T."/>
            <person name="Sisk P."/>
            <person name="Sykes S."/>
            <person name="Wortman J."/>
            <person name="Nusbaum C."/>
            <person name="Birren B."/>
        </authorList>
    </citation>
    <scope>NUCLEOTIDE SEQUENCE [LARGE SCALE GENOMIC DNA]</scope>
    <source>
        <strain evidence="6">A-37</strain>
    </source>
</reference>
<proteinExistence type="predicted"/>
<name>A0A182MSG7_9DIPT</name>
<feature type="compositionally biased region" description="Polar residues" evidence="3">
    <location>
        <begin position="531"/>
        <end position="543"/>
    </location>
</feature>
<dbReference type="PROSITE" id="PS51057">
    <property type="entry name" value="PAIRED_2"/>
    <property type="match status" value="1"/>
</dbReference>
<dbReference type="PANTHER" id="PTHR48472">
    <property type="entry name" value="TC1-LIKE TRANSPOSASE DDE DOMAIN-CONTAINING PROTEIN"/>
    <property type="match status" value="1"/>
</dbReference>
<feature type="region of interest" description="Disordered" evidence="3">
    <location>
        <begin position="444"/>
        <end position="558"/>
    </location>
</feature>
<dbReference type="EMBL" id="AXCM01009290">
    <property type="status" value="NOT_ANNOTATED_CDS"/>
    <property type="molecule type" value="Genomic_DNA"/>
</dbReference>
<dbReference type="GO" id="GO:0005634">
    <property type="term" value="C:nucleus"/>
    <property type="evidence" value="ECO:0007669"/>
    <property type="project" value="UniProtKB-SubCell"/>
</dbReference>
<organism evidence="5 6">
    <name type="scientific">Anopheles culicifacies</name>
    <dbReference type="NCBI Taxonomy" id="139723"/>
    <lineage>
        <taxon>Eukaryota</taxon>
        <taxon>Metazoa</taxon>
        <taxon>Ecdysozoa</taxon>
        <taxon>Arthropoda</taxon>
        <taxon>Hexapoda</taxon>
        <taxon>Insecta</taxon>
        <taxon>Pterygota</taxon>
        <taxon>Neoptera</taxon>
        <taxon>Endopterygota</taxon>
        <taxon>Diptera</taxon>
        <taxon>Nematocera</taxon>
        <taxon>Culicoidea</taxon>
        <taxon>Culicidae</taxon>
        <taxon>Anophelinae</taxon>
        <taxon>Anopheles</taxon>
        <taxon>culicifacies species complex</taxon>
    </lineage>
</organism>
<dbReference type="InterPro" id="IPR036388">
    <property type="entry name" value="WH-like_DNA-bd_sf"/>
</dbReference>
<dbReference type="InterPro" id="IPR036397">
    <property type="entry name" value="RNaseH_sf"/>
</dbReference>
<dbReference type="InterPro" id="IPR001523">
    <property type="entry name" value="Paired_dom"/>
</dbReference>
<protein>
    <recommendedName>
        <fullName evidence="4">Paired domain-containing protein</fullName>
    </recommendedName>
</protein>
<accession>A0A182MSG7</accession>
<dbReference type="GO" id="GO:0006355">
    <property type="term" value="P:regulation of DNA-templated transcription"/>
    <property type="evidence" value="ECO:0007669"/>
    <property type="project" value="InterPro"/>
</dbReference>
<dbReference type="EnsemblMetazoa" id="ACUA025190-RA">
    <property type="protein sequence ID" value="ACUA025190-PA"/>
    <property type="gene ID" value="ACUA025190"/>
</dbReference>
<evidence type="ECO:0000313" key="5">
    <source>
        <dbReference type="EnsemblMetazoa" id="ACUA025190-PA"/>
    </source>
</evidence>
<dbReference type="PANTHER" id="PTHR48472:SF1">
    <property type="entry name" value="TC1-LIKE TRANSPOSASE DDE DOMAIN-CONTAINING PROTEIN"/>
    <property type="match status" value="1"/>
</dbReference>
<dbReference type="GO" id="GO:0003677">
    <property type="term" value="F:DNA binding"/>
    <property type="evidence" value="ECO:0007669"/>
    <property type="project" value="InterPro"/>
</dbReference>
<feature type="region of interest" description="Disordered" evidence="3">
    <location>
        <begin position="575"/>
        <end position="614"/>
    </location>
</feature>
<feature type="compositionally biased region" description="Basic and acidic residues" evidence="3">
    <location>
        <begin position="490"/>
        <end position="506"/>
    </location>
</feature>
<dbReference type="EMBL" id="AXCM01009288">
    <property type="status" value="NOT_ANNOTATED_CDS"/>
    <property type="molecule type" value="Genomic_DNA"/>
</dbReference>
<dbReference type="Pfam" id="PF13358">
    <property type="entry name" value="DDE_3"/>
    <property type="match status" value="1"/>
</dbReference>
<dbReference type="SUPFAM" id="SSF46689">
    <property type="entry name" value="Homeodomain-like"/>
    <property type="match status" value="2"/>
</dbReference>
<dbReference type="Proteomes" id="UP000075883">
    <property type="component" value="Unassembled WGS sequence"/>
</dbReference>
<dbReference type="Gene3D" id="3.30.420.10">
    <property type="entry name" value="Ribonuclease H-like superfamily/Ribonuclease H"/>
    <property type="match status" value="1"/>
</dbReference>
<evidence type="ECO:0000256" key="1">
    <source>
        <dbReference type="ARBA" id="ARBA00004123"/>
    </source>
</evidence>
<evidence type="ECO:0000256" key="2">
    <source>
        <dbReference type="ARBA" id="ARBA00022724"/>
    </source>
</evidence>
<dbReference type="Pfam" id="PF00292">
    <property type="entry name" value="PAX"/>
    <property type="match status" value="1"/>
</dbReference>
<dbReference type="Gene3D" id="1.10.10.10">
    <property type="entry name" value="Winged helix-like DNA-binding domain superfamily/Winged helix DNA-binding domain"/>
    <property type="match status" value="2"/>
</dbReference>
<evidence type="ECO:0000259" key="4">
    <source>
        <dbReference type="PROSITE" id="PS51057"/>
    </source>
</evidence>
<feature type="compositionally biased region" description="Basic and acidic residues" evidence="3">
    <location>
        <begin position="513"/>
        <end position="530"/>
    </location>
</feature>